<dbReference type="Pfam" id="PF01966">
    <property type="entry name" value="HD"/>
    <property type="match status" value="1"/>
</dbReference>
<evidence type="ECO:0000259" key="1">
    <source>
        <dbReference type="Pfam" id="PF01966"/>
    </source>
</evidence>
<dbReference type="Gene3D" id="1.10.3210.10">
    <property type="entry name" value="Hypothetical protein af1432"/>
    <property type="match status" value="1"/>
</dbReference>
<dbReference type="EMBL" id="JACHKT010000002">
    <property type="protein sequence ID" value="MBB6001912.1"/>
    <property type="molecule type" value="Genomic_DNA"/>
</dbReference>
<evidence type="ECO:0000313" key="3">
    <source>
        <dbReference type="Proteomes" id="UP000524404"/>
    </source>
</evidence>
<dbReference type="InterPro" id="IPR006674">
    <property type="entry name" value="HD_domain"/>
</dbReference>
<evidence type="ECO:0000313" key="2">
    <source>
        <dbReference type="EMBL" id="MBB6001912.1"/>
    </source>
</evidence>
<dbReference type="RefSeq" id="WP_184129843.1">
    <property type="nucleotide sequence ID" value="NZ_JACHKT010000002.1"/>
</dbReference>
<sequence length="191" mass="22433">MTISESILRQRLDSIFGLYEINGADEYVGEPLTILEHSFQAAMLAEEEGYDEEVILAAFFHDIGHFLPNRDEMNGLGNIRHEIAGANFLYKNGFSNRIALLVRNHVEAKRYLTFKYPDYYHKLSEASKKTLEYQGGVMTEEDAKSFERMPLFDLYIRMRDWDDKAKEVEFEKPSLEKYKQMAWKHIGYRLN</sequence>
<reference evidence="2 3" key="1">
    <citation type="submission" date="2020-08" db="EMBL/GenBank/DDBJ databases">
        <title>Functional genomics of gut bacteria from endangered species of beetles.</title>
        <authorList>
            <person name="Carlos-Shanley C."/>
        </authorList>
    </citation>
    <scope>NUCLEOTIDE SEQUENCE [LARGE SCALE GENOMIC DNA]</scope>
    <source>
        <strain evidence="2 3">S00070</strain>
    </source>
</reference>
<accession>A0A841EF65</accession>
<comment type="caution">
    <text evidence="2">The sequence shown here is derived from an EMBL/GenBank/DDBJ whole genome shotgun (WGS) entry which is preliminary data.</text>
</comment>
<dbReference type="PANTHER" id="PTHR40202:SF1">
    <property type="entry name" value="HD DOMAIN-CONTAINING PROTEIN"/>
    <property type="match status" value="1"/>
</dbReference>
<name>A0A841EF65_9BACT</name>
<dbReference type="NCBIfam" id="TIGR00277">
    <property type="entry name" value="HDIG"/>
    <property type="match status" value="1"/>
</dbReference>
<dbReference type="InterPro" id="IPR006675">
    <property type="entry name" value="HDIG_dom"/>
</dbReference>
<dbReference type="CDD" id="cd00077">
    <property type="entry name" value="HDc"/>
    <property type="match status" value="1"/>
</dbReference>
<organism evidence="2 3">
    <name type="scientific">Arcicella rosea</name>
    <dbReference type="NCBI Taxonomy" id="502909"/>
    <lineage>
        <taxon>Bacteria</taxon>
        <taxon>Pseudomonadati</taxon>
        <taxon>Bacteroidota</taxon>
        <taxon>Cytophagia</taxon>
        <taxon>Cytophagales</taxon>
        <taxon>Flectobacillaceae</taxon>
        <taxon>Arcicella</taxon>
    </lineage>
</organism>
<keyword evidence="3" id="KW-1185">Reference proteome</keyword>
<dbReference type="SUPFAM" id="SSF109604">
    <property type="entry name" value="HD-domain/PDEase-like"/>
    <property type="match status" value="1"/>
</dbReference>
<proteinExistence type="predicted"/>
<dbReference type="AlphaFoldDB" id="A0A841EF65"/>
<feature type="domain" description="HD" evidence="1">
    <location>
        <begin position="35"/>
        <end position="110"/>
    </location>
</feature>
<dbReference type="Proteomes" id="UP000524404">
    <property type="component" value="Unassembled WGS sequence"/>
</dbReference>
<dbReference type="InterPro" id="IPR003607">
    <property type="entry name" value="HD/PDEase_dom"/>
</dbReference>
<dbReference type="PANTHER" id="PTHR40202">
    <property type="match status" value="1"/>
</dbReference>
<dbReference type="InterPro" id="IPR052567">
    <property type="entry name" value="OP_Dioxygenase"/>
</dbReference>
<gene>
    <name evidence="2" type="ORF">HNP25_000552</name>
</gene>
<protein>
    <submittedName>
        <fullName evidence="2">Phosphonate degradation associated HDIG domain protein</fullName>
    </submittedName>
</protein>